<sequence length="162" mass="18206">MDTSGLYKGMEKGYEESSMGRLHKEYLSSGELYASTYNSVQLLATQTKLSKGDIWDRGVAKVDSPPRFQISPTLLSRISRVSAELQEFLRRAAALIPGRTTFFVVDPEDSCLPILSGAQDLHQLEAAWELLRSRLELGHRFFLKYTEEFKDKETAPVSPAST</sequence>
<feature type="non-terminal residue" evidence="1">
    <location>
        <position position="162"/>
    </location>
</feature>
<proteinExistence type="predicted"/>
<accession>A0AAW0A0V2</accession>
<protein>
    <submittedName>
        <fullName evidence="1">Uncharacterized protein</fullName>
    </submittedName>
</protein>
<organism evidence="1 2">
    <name type="scientific">Favolaschia claudopus</name>
    <dbReference type="NCBI Taxonomy" id="2862362"/>
    <lineage>
        <taxon>Eukaryota</taxon>
        <taxon>Fungi</taxon>
        <taxon>Dikarya</taxon>
        <taxon>Basidiomycota</taxon>
        <taxon>Agaricomycotina</taxon>
        <taxon>Agaricomycetes</taxon>
        <taxon>Agaricomycetidae</taxon>
        <taxon>Agaricales</taxon>
        <taxon>Marasmiineae</taxon>
        <taxon>Mycenaceae</taxon>
        <taxon>Favolaschia</taxon>
    </lineage>
</organism>
<comment type="caution">
    <text evidence="1">The sequence shown here is derived from an EMBL/GenBank/DDBJ whole genome shotgun (WGS) entry which is preliminary data.</text>
</comment>
<dbReference type="EMBL" id="JAWWNJ010000096">
    <property type="protein sequence ID" value="KAK6996605.1"/>
    <property type="molecule type" value="Genomic_DNA"/>
</dbReference>
<evidence type="ECO:0000313" key="2">
    <source>
        <dbReference type="Proteomes" id="UP001362999"/>
    </source>
</evidence>
<name>A0AAW0A0V2_9AGAR</name>
<reference evidence="1 2" key="1">
    <citation type="journal article" date="2024" name="J Genomics">
        <title>Draft genome sequencing and assembly of Favolaschia claudopus CIRM-BRFM 2984 isolated from oak limbs.</title>
        <authorList>
            <person name="Navarro D."/>
            <person name="Drula E."/>
            <person name="Chaduli D."/>
            <person name="Cazenave R."/>
            <person name="Ahrendt S."/>
            <person name="Wang J."/>
            <person name="Lipzen A."/>
            <person name="Daum C."/>
            <person name="Barry K."/>
            <person name="Grigoriev I.V."/>
            <person name="Favel A."/>
            <person name="Rosso M.N."/>
            <person name="Martin F."/>
        </authorList>
    </citation>
    <scope>NUCLEOTIDE SEQUENCE [LARGE SCALE GENOMIC DNA]</scope>
    <source>
        <strain evidence="1 2">CIRM-BRFM 2984</strain>
    </source>
</reference>
<dbReference type="AlphaFoldDB" id="A0AAW0A0V2"/>
<gene>
    <name evidence="1" type="ORF">R3P38DRAFT_2565369</name>
</gene>
<evidence type="ECO:0000313" key="1">
    <source>
        <dbReference type="EMBL" id="KAK6996605.1"/>
    </source>
</evidence>
<dbReference type="Proteomes" id="UP001362999">
    <property type="component" value="Unassembled WGS sequence"/>
</dbReference>
<keyword evidence="2" id="KW-1185">Reference proteome</keyword>